<evidence type="ECO:0000259" key="7">
    <source>
        <dbReference type="PROSITE" id="PS51471"/>
    </source>
</evidence>
<keyword evidence="2" id="KW-0479">Metal-binding</keyword>
<dbReference type="PANTHER" id="PTHR12907">
    <property type="entry name" value="EGL NINE HOMOLOG-RELATED"/>
    <property type="match status" value="1"/>
</dbReference>
<protein>
    <submittedName>
        <fullName evidence="8">2OG-Fe(II) oxygenase</fullName>
    </submittedName>
</protein>
<evidence type="ECO:0000313" key="9">
    <source>
        <dbReference type="Proteomes" id="UP001164472"/>
    </source>
</evidence>
<dbReference type="GO" id="GO:0071456">
    <property type="term" value="P:cellular response to hypoxia"/>
    <property type="evidence" value="ECO:0007669"/>
    <property type="project" value="TreeGrafter"/>
</dbReference>
<keyword evidence="5" id="KW-0560">Oxidoreductase</keyword>
<dbReference type="InterPro" id="IPR006620">
    <property type="entry name" value="Pro_4_hyd_alph"/>
</dbReference>
<name>A0A9E8KQT3_9ALTE</name>
<dbReference type="Pfam" id="PF13640">
    <property type="entry name" value="2OG-FeII_Oxy_3"/>
    <property type="match status" value="1"/>
</dbReference>
<evidence type="ECO:0000256" key="4">
    <source>
        <dbReference type="ARBA" id="ARBA00022964"/>
    </source>
</evidence>
<dbReference type="GO" id="GO:0008198">
    <property type="term" value="F:ferrous iron binding"/>
    <property type="evidence" value="ECO:0007669"/>
    <property type="project" value="TreeGrafter"/>
</dbReference>
<accession>A0A9E8KQT3</accession>
<proteinExistence type="predicted"/>
<dbReference type="EMBL" id="CP101527">
    <property type="protein sequence ID" value="UZW75172.1"/>
    <property type="molecule type" value="Genomic_DNA"/>
</dbReference>
<gene>
    <name evidence="8" type="ORF">NNL22_00775</name>
</gene>
<keyword evidence="3" id="KW-0847">Vitamin C</keyword>
<evidence type="ECO:0000256" key="3">
    <source>
        <dbReference type="ARBA" id="ARBA00022896"/>
    </source>
</evidence>
<dbReference type="RefSeq" id="WP_251811025.1">
    <property type="nucleotide sequence ID" value="NZ_CP101527.1"/>
</dbReference>
<keyword evidence="9" id="KW-1185">Reference proteome</keyword>
<dbReference type="InterPro" id="IPR051559">
    <property type="entry name" value="HIF_prolyl_hydroxylases"/>
</dbReference>
<evidence type="ECO:0000313" key="8">
    <source>
        <dbReference type="EMBL" id="UZW75172.1"/>
    </source>
</evidence>
<dbReference type="PANTHER" id="PTHR12907:SF26">
    <property type="entry name" value="HIF PROLYL HYDROXYLASE, ISOFORM C"/>
    <property type="match status" value="1"/>
</dbReference>
<comment type="cofactor">
    <cofactor evidence="1">
        <name>L-ascorbate</name>
        <dbReference type="ChEBI" id="CHEBI:38290"/>
    </cofactor>
</comment>
<keyword evidence="4" id="KW-0223">Dioxygenase</keyword>
<dbReference type="SMART" id="SM00702">
    <property type="entry name" value="P4Hc"/>
    <property type="match status" value="1"/>
</dbReference>
<sequence length="218" mass="24890">MTASVQNSVEPLPFSYDAIVDALVDKGYIIVDDFLSQELTQALRDEVNELNSHGIHRAGVGRGGELQVNDDIRSDKTHWLDGSTDAQQRLLAQCDVLRNEVNRHLFMGLYDYEAHFAVYEPGSFYQKHLDAFKGRSNRVLTNVIYLNDEWHDDWGGELAVYDEVDELIERVLPKGGRAIFFLSERFPHEVLKTKKQRLSIAGWYRINSSTGSFVDPAR</sequence>
<evidence type="ECO:0000256" key="2">
    <source>
        <dbReference type="ARBA" id="ARBA00022723"/>
    </source>
</evidence>
<dbReference type="KEGG" id="asem:NNL22_00775"/>
<reference evidence="8" key="1">
    <citation type="submission" date="2022-07" db="EMBL/GenBank/DDBJ databases">
        <title>Alkalimarinus sp. nov., isolated from gut of a Alitta virens.</title>
        <authorList>
            <person name="Yang A.I."/>
            <person name="Shin N.-R."/>
        </authorList>
    </citation>
    <scope>NUCLEOTIDE SEQUENCE</scope>
    <source>
        <strain evidence="8">FA028</strain>
    </source>
</reference>
<dbReference type="Gene3D" id="2.60.120.620">
    <property type="entry name" value="q2cbj1_9rhob like domain"/>
    <property type="match status" value="1"/>
</dbReference>
<keyword evidence="6" id="KW-0408">Iron</keyword>
<evidence type="ECO:0000256" key="1">
    <source>
        <dbReference type="ARBA" id="ARBA00001961"/>
    </source>
</evidence>
<organism evidence="8 9">
    <name type="scientific">Alkalimarinus sediminis</name>
    <dbReference type="NCBI Taxonomy" id="1632866"/>
    <lineage>
        <taxon>Bacteria</taxon>
        <taxon>Pseudomonadati</taxon>
        <taxon>Pseudomonadota</taxon>
        <taxon>Gammaproteobacteria</taxon>
        <taxon>Alteromonadales</taxon>
        <taxon>Alteromonadaceae</taxon>
        <taxon>Alkalimarinus</taxon>
    </lineage>
</organism>
<evidence type="ECO:0000256" key="6">
    <source>
        <dbReference type="ARBA" id="ARBA00023004"/>
    </source>
</evidence>
<evidence type="ECO:0000256" key="5">
    <source>
        <dbReference type="ARBA" id="ARBA00023002"/>
    </source>
</evidence>
<dbReference type="InterPro" id="IPR044862">
    <property type="entry name" value="Pro_4_hyd_alph_FE2OG_OXY"/>
</dbReference>
<dbReference type="GO" id="GO:0031543">
    <property type="term" value="F:peptidyl-proline dioxygenase activity"/>
    <property type="evidence" value="ECO:0007669"/>
    <property type="project" value="TreeGrafter"/>
</dbReference>
<dbReference type="Proteomes" id="UP001164472">
    <property type="component" value="Chromosome"/>
</dbReference>
<dbReference type="AlphaFoldDB" id="A0A9E8KQT3"/>
<dbReference type="GO" id="GO:0031418">
    <property type="term" value="F:L-ascorbic acid binding"/>
    <property type="evidence" value="ECO:0007669"/>
    <property type="project" value="UniProtKB-KW"/>
</dbReference>
<feature type="domain" description="Fe2OG dioxygenase" evidence="7">
    <location>
        <begin position="103"/>
        <end position="206"/>
    </location>
</feature>
<dbReference type="InterPro" id="IPR005123">
    <property type="entry name" value="Oxoglu/Fe-dep_dioxygenase_dom"/>
</dbReference>
<dbReference type="PROSITE" id="PS51471">
    <property type="entry name" value="FE2OG_OXY"/>
    <property type="match status" value="1"/>
</dbReference>